<dbReference type="RefSeq" id="XP_060443033.1">
    <property type="nucleotide sequence ID" value="XM_060596022.1"/>
</dbReference>
<dbReference type="AlphaFoldDB" id="A0AAI9ZLY6"/>
<dbReference type="Proteomes" id="UP001243989">
    <property type="component" value="Unassembled WGS sequence"/>
</dbReference>
<evidence type="ECO:0000313" key="2">
    <source>
        <dbReference type="EMBL" id="KAK1634426.1"/>
    </source>
</evidence>
<name>A0AAI9ZLY6_9PEZI</name>
<evidence type="ECO:0000313" key="3">
    <source>
        <dbReference type="Proteomes" id="UP001243989"/>
    </source>
</evidence>
<accession>A0AAI9ZLY6</accession>
<reference evidence="2" key="1">
    <citation type="submission" date="2021-06" db="EMBL/GenBank/DDBJ databases">
        <title>Comparative genomics, transcriptomics and evolutionary studies reveal genomic signatures of adaptation to plant cell wall in hemibiotrophic fungi.</title>
        <authorList>
            <consortium name="DOE Joint Genome Institute"/>
            <person name="Baroncelli R."/>
            <person name="Diaz J.F."/>
            <person name="Benocci T."/>
            <person name="Peng M."/>
            <person name="Battaglia E."/>
            <person name="Haridas S."/>
            <person name="Andreopoulos W."/>
            <person name="Labutti K."/>
            <person name="Pangilinan J."/>
            <person name="Floch G.L."/>
            <person name="Makela M.R."/>
            <person name="Henrissat B."/>
            <person name="Grigoriev I.V."/>
            <person name="Crouch J.A."/>
            <person name="De Vries R.P."/>
            <person name="Sukno S.A."/>
            <person name="Thon M.R."/>
        </authorList>
    </citation>
    <scope>NUCLEOTIDE SEQUENCE</scope>
    <source>
        <strain evidence="2">CBS 102054</strain>
    </source>
</reference>
<organism evidence="2 3">
    <name type="scientific">Colletotrichum phormii</name>
    <dbReference type="NCBI Taxonomy" id="359342"/>
    <lineage>
        <taxon>Eukaryota</taxon>
        <taxon>Fungi</taxon>
        <taxon>Dikarya</taxon>
        <taxon>Ascomycota</taxon>
        <taxon>Pezizomycotina</taxon>
        <taxon>Sordariomycetes</taxon>
        <taxon>Hypocreomycetidae</taxon>
        <taxon>Glomerellales</taxon>
        <taxon>Glomerellaceae</taxon>
        <taxon>Colletotrichum</taxon>
        <taxon>Colletotrichum acutatum species complex</taxon>
    </lineage>
</organism>
<feature type="compositionally biased region" description="Basic and acidic residues" evidence="1">
    <location>
        <begin position="61"/>
        <end position="75"/>
    </location>
</feature>
<gene>
    <name evidence="2" type="ORF">BDP81DRAFT_58915</name>
</gene>
<dbReference type="EMBL" id="JAHMHQ010000015">
    <property type="protein sequence ID" value="KAK1634426.1"/>
    <property type="molecule type" value="Genomic_DNA"/>
</dbReference>
<proteinExistence type="predicted"/>
<comment type="caution">
    <text evidence="2">The sequence shown here is derived from an EMBL/GenBank/DDBJ whole genome shotgun (WGS) entry which is preliminary data.</text>
</comment>
<keyword evidence="3" id="KW-1185">Reference proteome</keyword>
<dbReference type="GeneID" id="85480884"/>
<evidence type="ECO:0000256" key="1">
    <source>
        <dbReference type="SAM" id="MobiDB-lite"/>
    </source>
</evidence>
<protein>
    <submittedName>
        <fullName evidence="2">Uncharacterized protein</fullName>
    </submittedName>
</protein>
<feature type="region of interest" description="Disordered" evidence="1">
    <location>
        <begin position="61"/>
        <end position="80"/>
    </location>
</feature>
<sequence>MLDTSWVSGTPHRSKLLDSTRLDSTAVDLAYLSAPPPYGYTRLLPTVNLVPVQVLPLPASREADAKATSPHHEPTKAQPQLPHPWQRLLFLNRLGGTGTAVPCQRVFFPYPPSHGLHCAGCHRKHIKASRAQTLTKISLCPSSERLLSFYAFIARFFLPFFPFSSCPLPFIPLAL</sequence>